<dbReference type="InterPro" id="IPR027417">
    <property type="entry name" value="P-loop_NTPase"/>
</dbReference>
<dbReference type="Pfam" id="PF00071">
    <property type="entry name" value="Ras"/>
    <property type="match status" value="1"/>
</dbReference>
<dbReference type="Proteomes" id="UP000274504">
    <property type="component" value="Unassembled WGS sequence"/>
</dbReference>
<dbReference type="PROSITE" id="PS51421">
    <property type="entry name" value="RAS"/>
    <property type="match status" value="1"/>
</dbReference>
<reference evidence="6" key="1">
    <citation type="submission" date="2016-04" db="UniProtKB">
        <authorList>
            <consortium name="WormBaseParasite"/>
        </authorList>
    </citation>
    <scope>IDENTIFICATION</scope>
</reference>
<evidence type="ECO:0000256" key="2">
    <source>
        <dbReference type="ARBA" id="ARBA00023134"/>
    </source>
</evidence>
<keyword evidence="2" id="KW-0342">GTP-binding</keyword>
<evidence type="ECO:0000313" key="5">
    <source>
        <dbReference type="Proteomes" id="UP000274504"/>
    </source>
</evidence>
<dbReference type="InterPro" id="IPR020849">
    <property type="entry name" value="Small_GTPase_Ras-type"/>
</dbReference>
<dbReference type="OrthoDB" id="265044at2759"/>
<dbReference type="EMBL" id="UYSG01011676">
    <property type="protein sequence ID" value="VDL63294.1"/>
    <property type="molecule type" value="Genomic_DNA"/>
</dbReference>
<dbReference type="SUPFAM" id="SSF52540">
    <property type="entry name" value="P-loop containing nucleoside triphosphate hydrolases"/>
    <property type="match status" value="1"/>
</dbReference>
<dbReference type="GO" id="GO:0007165">
    <property type="term" value="P:signal transduction"/>
    <property type="evidence" value="ECO:0007669"/>
    <property type="project" value="InterPro"/>
</dbReference>
<dbReference type="AlphaFoldDB" id="A0A158QGC5"/>
<feature type="compositionally biased region" description="Low complexity" evidence="3">
    <location>
        <begin position="277"/>
        <end position="291"/>
    </location>
</feature>
<keyword evidence="1" id="KW-0547">Nucleotide-binding</keyword>
<sequence length="555" mass="62293">MSSPIYPVSESSTIPDFNVVLFGAAGVGKSALVRRFLKNSFSELYRPTVEETYSAVLQTMSCTCVRLVLIDTAGLHPFPAMRELRMRTGSAFVFVFSYDSADSLQEAIRLHSDLKRAKGDKFDPKSVIFVGNKADLLAVPAIVEYKKKEDMEEEDGGLFRRSSGDEISSMMFSITSAVVAAADDELQRTARNMIEQLGCPLIETSARLGSNVLEVFHSVLWPMLFTNSNLAGKVTPADIANGHFREDSPIQGAQENEALSKKISWPWRNASEHPTAFPFNPNLSPSSNRSPNRSRFHLERRRKISCVENDMFTGGSNNLFAAREEVKRKFSVGSRLLTSPHIHNNHYCENKRNNFLSVVDYSYNRPASRSHSVDNSITEKANSFRDTNSTDSAYSERSYSSLNSVEKENVWKLPVSSADARCRHGRFLSPSPKRSSRDCDLSMDLCLHSLDFVQEVGHYLDPSHKSEDVSEPRVPCFQILNFGRRGKSPQPSLNRDRVKKRSVFSQSNFCLVDQICEANESTSPRSEHEFNLVVPESHRRVVSQSSIKSNNCKIS</sequence>
<evidence type="ECO:0000313" key="6">
    <source>
        <dbReference type="WBParaSite" id="HDID_0001042301-mRNA-1"/>
    </source>
</evidence>
<feature type="region of interest" description="Disordered" evidence="3">
    <location>
        <begin position="276"/>
        <end position="295"/>
    </location>
</feature>
<dbReference type="InterPro" id="IPR005225">
    <property type="entry name" value="Small_GTP-bd"/>
</dbReference>
<dbReference type="WBParaSite" id="HDID_0001042301-mRNA-1">
    <property type="protein sequence ID" value="HDID_0001042301-mRNA-1"/>
    <property type="gene ID" value="HDID_0001042301"/>
</dbReference>
<dbReference type="PANTHER" id="PTHR24070">
    <property type="entry name" value="RAS, DI-RAS, AND RHEB FAMILY MEMBERS OF SMALL GTPASE SUPERFAMILY"/>
    <property type="match status" value="1"/>
</dbReference>
<dbReference type="PRINTS" id="PR00449">
    <property type="entry name" value="RASTRNSFRMNG"/>
</dbReference>
<reference evidence="4 5" key="2">
    <citation type="submission" date="2018-11" db="EMBL/GenBank/DDBJ databases">
        <authorList>
            <consortium name="Pathogen Informatics"/>
        </authorList>
    </citation>
    <scope>NUCLEOTIDE SEQUENCE [LARGE SCALE GENOMIC DNA]</scope>
</reference>
<evidence type="ECO:0000256" key="1">
    <source>
        <dbReference type="ARBA" id="ARBA00022741"/>
    </source>
</evidence>
<name>A0A158QGC5_HYMDI</name>
<dbReference type="GO" id="GO:0003924">
    <property type="term" value="F:GTPase activity"/>
    <property type="evidence" value="ECO:0007669"/>
    <property type="project" value="InterPro"/>
</dbReference>
<accession>A0A158QGC5</accession>
<evidence type="ECO:0000313" key="4">
    <source>
        <dbReference type="EMBL" id="VDL63294.1"/>
    </source>
</evidence>
<dbReference type="PROSITE" id="PS51419">
    <property type="entry name" value="RAB"/>
    <property type="match status" value="1"/>
</dbReference>
<dbReference type="SMART" id="SM00174">
    <property type="entry name" value="RHO"/>
    <property type="match status" value="1"/>
</dbReference>
<protein>
    <submittedName>
        <fullName evidence="6">GTP-binding protein Di-Ras2</fullName>
    </submittedName>
</protein>
<gene>
    <name evidence="4" type="ORF">HDID_LOCUS10421</name>
</gene>
<feature type="region of interest" description="Disordered" evidence="3">
    <location>
        <begin position="367"/>
        <end position="392"/>
    </location>
</feature>
<organism evidence="6">
    <name type="scientific">Hymenolepis diminuta</name>
    <name type="common">Rat tapeworm</name>
    <dbReference type="NCBI Taxonomy" id="6216"/>
    <lineage>
        <taxon>Eukaryota</taxon>
        <taxon>Metazoa</taxon>
        <taxon>Spiralia</taxon>
        <taxon>Lophotrochozoa</taxon>
        <taxon>Platyhelminthes</taxon>
        <taxon>Cestoda</taxon>
        <taxon>Eucestoda</taxon>
        <taxon>Cyclophyllidea</taxon>
        <taxon>Hymenolepididae</taxon>
        <taxon>Hymenolepis</taxon>
    </lineage>
</organism>
<dbReference type="GO" id="GO:0005525">
    <property type="term" value="F:GTP binding"/>
    <property type="evidence" value="ECO:0007669"/>
    <property type="project" value="UniProtKB-KW"/>
</dbReference>
<dbReference type="Gene3D" id="3.40.50.300">
    <property type="entry name" value="P-loop containing nucleotide triphosphate hydrolases"/>
    <property type="match status" value="1"/>
</dbReference>
<evidence type="ECO:0000256" key="3">
    <source>
        <dbReference type="SAM" id="MobiDB-lite"/>
    </source>
</evidence>
<dbReference type="GO" id="GO:0016020">
    <property type="term" value="C:membrane"/>
    <property type="evidence" value="ECO:0007669"/>
    <property type="project" value="InterPro"/>
</dbReference>
<dbReference type="SMART" id="SM00175">
    <property type="entry name" value="RAB"/>
    <property type="match status" value="1"/>
</dbReference>
<dbReference type="SMART" id="SM00173">
    <property type="entry name" value="RAS"/>
    <property type="match status" value="1"/>
</dbReference>
<dbReference type="STRING" id="6216.A0A158QGC5"/>
<proteinExistence type="predicted"/>
<dbReference type="NCBIfam" id="TIGR00231">
    <property type="entry name" value="small_GTP"/>
    <property type="match status" value="1"/>
</dbReference>
<dbReference type="InterPro" id="IPR001806">
    <property type="entry name" value="Small_GTPase"/>
</dbReference>